<dbReference type="Pfam" id="PF01758">
    <property type="entry name" value="SBF"/>
    <property type="match status" value="1"/>
</dbReference>
<dbReference type="GO" id="GO:0016020">
    <property type="term" value="C:membrane"/>
    <property type="evidence" value="ECO:0007669"/>
    <property type="project" value="UniProtKB-SubCell"/>
</dbReference>
<keyword evidence="3 5" id="KW-1133">Transmembrane helix</keyword>
<name>A0AB33Z1Z6_9GAMM</name>
<feature type="transmembrane region" description="Helical" evidence="5">
    <location>
        <begin position="213"/>
        <end position="237"/>
    </location>
</feature>
<dbReference type="RefSeq" id="WP_016390431.1">
    <property type="nucleotide sequence ID" value="NZ_KE646807.1"/>
</dbReference>
<dbReference type="PANTHER" id="PTHR10361">
    <property type="entry name" value="SODIUM-BILE ACID COTRANSPORTER"/>
    <property type="match status" value="1"/>
</dbReference>
<evidence type="ECO:0000313" key="6">
    <source>
        <dbReference type="EMBL" id="EPD13320.1"/>
    </source>
</evidence>
<keyword evidence="4 5" id="KW-0472">Membrane</keyword>
<dbReference type="EMBL" id="ASHL01000004">
    <property type="protein sequence ID" value="EPD13320.1"/>
    <property type="molecule type" value="Genomic_DNA"/>
</dbReference>
<dbReference type="InterPro" id="IPR002657">
    <property type="entry name" value="BilAc:Na_symport/Acr3"/>
</dbReference>
<comment type="caution">
    <text evidence="6">The sequence shown here is derived from an EMBL/GenBank/DDBJ whole genome shotgun (WGS) entry which is preliminary data.</text>
</comment>
<reference evidence="6 7" key="1">
    <citation type="journal article" date="2013" name="Genome Announc.">
        <title>Genome Sequence of the Pyrene- and Fluoranthene-Degrading Bacterium Cycloclasticus sp. Strain PY97M.</title>
        <authorList>
            <person name="Cui Z."/>
            <person name="Xu G."/>
            <person name="Li Q."/>
            <person name="Gao W."/>
            <person name="Zheng L."/>
        </authorList>
    </citation>
    <scope>NUCLEOTIDE SEQUENCE [LARGE SCALE GENOMIC DNA]</scope>
    <source>
        <strain evidence="6 7">PY97M</strain>
    </source>
</reference>
<feature type="transmembrane region" description="Helical" evidence="5">
    <location>
        <begin position="160"/>
        <end position="181"/>
    </location>
</feature>
<dbReference type="Gene3D" id="1.20.1530.20">
    <property type="match status" value="1"/>
</dbReference>
<gene>
    <name evidence="6" type="ORF">L196_06745</name>
</gene>
<keyword evidence="2 5" id="KW-0812">Transmembrane</keyword>
<proteinExistence type="predicted"/>
<dbReference type="Proteomes" id="UP000015462">
    <property type="component" value="Unassembled WGS sequence"/>
</dbReference>
<dbReference type="PANTHER" id="PTHR10361:SF28">
    <property type="entry name" value="P3 PROTEIN-RELATED"/>
    <property type="match status" value="1"/>
</dbReference>
<organism evidence="6 7">
    <name type="scientific">Cycloclasticus pugetii</name>
    <dbReference type="NCBI Taxonomy" id="34068"/>
    <lineage>
        <taxon>Bacteria</taxon>
        <taxon>Pseudomonadati</taxon>
        <taxon>Pseudomonadota</taxon>
        <taxon>Gammaproteobacteria</taxon>
        <taxon>Thiotrichales</taxon>
        <taxon>Piscirickettsiaceae</taxon>
        <taxon>Cycloclasticus</taxon>
    </lineage>
</organism>
<evidence type="ECO:0000256" key="4">
    <source>
        <dbReference type="ARBA" id="ARBA00023136"/>
    </source>
</evidence>
<dbReference type="InterPro" id="IPR004710">
    <property type="entry name" value="Bilac:Na_transpt"/>
</dbReference>
<evidence type="ECO:0000256" key="1">
    <source>
        <dbReference type="ARBA" id="ARBA00004141"/>
    </source>
</evidence>
<accession>A0AB33Z1Z6</accession>
<keyword evidence="7" id="KW-1185">Reference proteome</keyword>
<evidence type="ECO:0000256" key="2">
    <source>
        <dbReference type="ARBA" id="ARBA00022692"/>
    </source>
</evidence>
<protein>
    <submittedName>
        <fullName evidence="6">Sodium-dependent transporter yocS</fullName>
    </submittedName>
</protein>
<comment type="subcellular location">
    <subcellularLocation>
        <location evidence="1">Membrane</location>
        <topology evidence="1">Multi-pass membrane protein</topology>
    </subcellularLocation>
</comment>
<evidence type="ECO:0000256" key="3">
    <source>
        <dbReference type="ARBA" id="ARBA00022989"/>
    </source>
</evidence>
<feature type="transmembrane region" description="Helical" evidence="5">
    <location>
        <begin position="119"/>
        <end position="140"/>
    </location>
</feature>
<sequence>MINKATKLFPVWAILLSIVAYAIPSLFIPLKPSLFFLLGLVMFGMGISLKAHDFLRILKSPKPIIFGLLLQFLCMPFFAWGISTWLQLPLALASGMILVGASPGGTASNVICYLAKGNVALSITITTFSTLLAVIAMPALSLLYLGKQVDVPAMKMLMDIVKIIILPVTAGIIVNQLFGRFLSSTKQVFPLISVFAIVLIIAIIVALNQPRLGSIGLLLVGAVALHNVLGLFTGYWLPRALGMDRQTCKTLAIEVGMQNSGLAAALAVKYFAPLAALPGALFSLWHNLTGSLLASYWSRAK</sequence>
<dbReference type="InterPro" id="IPR038770">
    <property type="entry name" value="Na+/solute_symporter_sf"/>
</dbReference>
<evidence type="ECO:0000313" key="7">
    <source>
        <dbReference type="Proteomes" id="UP000015462"/>
    </source>
</evidence>
<feature type="transmembrane region" description="Helical" evidence="5">
    <location>
        <begin position="32"/>
        <end position="51"/>
    </location>
</feature>
<evidence type="ECO:0000256" key="5">
    <source>
        <dbReference type="SAM" id="Phobius"/>
    </source>
</evidence>
<dbReference type="AlphaFoldDB" id="A0AB33Z1Z6"/>
<feature type="transmembrane region" description="Helical" evidence="5">
    <location>
        <begin position="188"/>
        <end position="207"/>
    </location>
</feature>
<feature type="transmembrane region" description="Helical" evidence="5">
    <location>
        <begin position="63"/>
        <end position="82"/>
    </location>
</feature>
<feature type="transmembrane region" description="Helical" evidence="5">
    <location>
        <begin position="88"/>
        <end position="112"/>
    </location>
</feature>